<evidence type="ECO:0000313" key="3">
    <source>
        <dbReference type="Proteomes" id="UP000696573"/>
    </source>
</evidence>
<keyword evidence="1" id="KW-0539">Nucleus</keyword>
<proteinExistence type="predicted"/>
<evidence type="ECO:0000313" key="2">
    <source>
        <dbReference type="EMBL" id="CAH0027807.1"/>
    </source>
</evidence>
<dbReference type="GO" id="GO:0000981">
    <property type="term" value="F:DNA-binding transcription factor activity, RNA polymerase II-specific"/>
    <property type="evidence" value="ECO:0007669"/>
    <property type="project" value="InterPro"/>
</dbReference>
<accession>A0A9N9YRC8</accession>
<protein>
    <recommendedName>
        <fullName evidence="4">Zn(2)-C6 fungal-type domain-containing protein</fullName>
    </recommendedName>
</protein>
<name>A0A9N9YRC8_9HYPO</name>
<gene>
    <name evidence="2" type="ORF">CRHIZ90672A_00001775</name>
</gene>
<dbReference type="Gene3D" id="4.10.240.10">
    <property type="entry name" value="Zn(2)-C6 fungal-type DNA-binding domain"/>
    <property type="match status" value="1"/>
</dbReference>
<dbReference type="EMBL" id="CABFNQ020000730">
    <property type="protein sequence ID" value="CAH0027807.1"/>
    <property type="molecule type" value="Genomic_DNA"/>
</dbReference>
<dbReference type="OrthoDB" id="4314040at2759"/>
<dbReference type="InterPro" id="IPR001138">
    <property type="entry name" value="Zn2Cys6_DnaBD"/>
</dbReference>
<comment type="caution">
    <text evidence="2">The sequence shown here is derived from an EMBL/GenBank/DDBJ whole genome shotgun (WGS) entry which is preliminary data.</text>
</comment>
<dbReference type="InterPro" id="IPR053178">
    <property type="entry name" value="Osmoadaptation_assoc"/>
</dbReference>
<dbReference type="Proteomes" id="UP000696573">
    <property type="component" value="Unassembled WGS sequence"/>
</dbReference>
<sequence>MPGIPKSTACQDCKRKKIKKLIEVQCDKNWPACGQCLRSRLACQGPTSLAKFVHRAAPPVQRRIRLESPELQSQNTRTGFAKLVQRGQSSTFENGTSISIMRLQAPRASPPSTSAERLAIKLNMLLRDGLDNGVCRLMSYLPHVRQRLGHSTCLRDCTAVFCSAWADYRRRAPAEKLISLKLFGKALRSLGKAVQDNKTAFTAETLGAMALLERTESLFGVGPVKHLVKHLNGIKYVLQHKGPPNLDDGLDVLLTFENQGALFALSLTGDENYMLKENWEMIAEKAAREKEIARGQECFPADFDMGEGVVAKWPDWVQTTKSLRKDPDKMENKKVELLDTLHTLDGEMDVLMAGVTEKATSLGFLREIPDAELFTLSKYEFGSLFFAQAFAGMLLLHMVIRRFIYDIGIIYGSPEAIAFSRYRNICVQLWMIFPYMATQDPLSAMDLLNRVYLSIEAADEYEKDCFLEAFLALDEYQKRLPADKRQLEKSLRSMAEGRFGRTMHQRI</sequence>
<dbReference type="SUPFAM" id="SSF57701">
    <property type="entry name" value="Zn2/Cys6 DNA-binding domain"/>
    <property type="match status" value="1"/>
</dbReference>
<keyword evidence="3" id="KW-1185">Reference proteome</keyword>
<evidence type="ECO:0000256" key="1">
    <source>
        <dbReference type="ARBA" id="ARBA00023242"/>
    </source>
</evidence>
<dbReference type="PANTHER" id="PTHR38111">
    <property type="entry name" value="ZN(2)-C6 FUNGAL-TYPE DOMAIN-CONTAINING PROTEIN-RELATED"/>
    <property type="match status" value="1"/>
</dbReference>
<dbReference type="InterPro" id="IPR036864">
    <property type="entry name" value="Zn2-C6_fun-type_DNA-bd_sf"/>
</dbReference>
<dbReference type="CDD" id="cd00067">
    <property type="entry name" value="GAL4"/>
    <property type="match status" value="1"/>
</dbReference>
<dbReference type="AlphaFoldDB" id="A0A9N9YRC8"/>
<evidence type="ECO:0008006" key="4">
    <source>
        <dbReference type="Google" id="ProtNLM"/>
    </source>
</evidence>
<reference evidence="2" key="1">
    <citation type="submission" date="2021-10" db="EMBL/GenBank/DDBJ databases">
        <authorList>
            <person name="Piombo E."/>
        </authorList>
    </citation>
    <scope>NUCLEOTIDE SEQUENCE</scope>
</reference>
<organism evidence="2 3">
    <name type="scientific">Clonostachys rhizophaga</name>
    <dbReference type="NCBI Taxonomy" id="160324"/>
    <lineage>
        <taxon>Eukaryota</taxon>
        <taxon>Fungi</taxon>
        <taxon>Dikarya</taxon>
        <taxon>Ascomycota</taxon>
        <taxon>Pezizomycotina</taxon>
        <taxon>Sordariomycetes</taxon>
        <taxon>Hypocreomycetidae</taxon>
        <taxon>Hypocreales</taxon>
        <taxon>Bionectriaceae</taxon>
        <taxon>Clonostachys</taxon>
    </lineage>
</organism>
<dbReference type="GO" id="GO:0008270">
    <property type="term" value="F:zinc ion binding"/>
    <property type="evidence" value="ECO:0007669"/>
    <property type="project" value="InterPro"/>
</dbReference>